<dbReference type="PANTHER" id="PTHR30035">
    <property type="entry name" value="LIPOPROTEIN VACJ-RELATED"/>
    <property type="match status" value="1"/>
</dbReference>
<keyword evidence="3" id="KW-0449">Lipoprotein</keyword>
<proteinExistence type="inferred from homology"/>
<accession>A0AAE4YEG9</accession>
<dbReference type="AlphaFoldDB" id="A0AAE4YEG9"/>
<reference evidence="3" key="1">
    <citation type="submission" date="2020-01" db="EMBL/GenBank/DDBJ databases">
        <authorList>
            <person name="Chen W.-M."/>
        </authorList>
    </citation>
    <scope>NUCLEOTIDE SEQUENCE</scope>
    <source>
        <strain evidence="3">CYK-10</strain>
    </source>
</reference>
<comment type="caution">
    <text evidence="3">The sequence shown here is derived from an EMBL/GenBank/DDBJ whole genome shotgun (WGS) entry which is preliminary data.</text>
</comment>
<keyword evidence="2" id="KW-0732">Signal</keyword>
<dbReference type="PANTHER" id="PTHR30035:SF3">
    <property type="entry name" value="INTERMEMBRANE PHOSPHOLIPID TRANSPORT SYSTEM LIPOPROTEIN MLAA"/>
    <property type="match status" value="1"/>
</dbReference>
<gene>
    <name evidence="3" type="ORF">GV832_12505</name>
</gene>
<evidence type="ECO:0000313" key="4">
    <source>
        <dbReference type="Proteomes" id="UP001193501"/>
    </source>
</evidence>
<dbReference type="Pfam" id="PF04333">
    <property type="entry name" value="MlaA"/>
    <property type="match status" value="1"/>
</dbReference>
<protein>
    <submittedName>
        <fullName evidence="3">VacJ family lipoprotein</fullName>
    </submittedName>
</protein>
<evidence type="ECO:0000256" key="1">
    <source>
        <dbReference type="ARBA" id="ARBA00010634"/>
    </source>
</evidence>
<organism evidence="3 4">
    <name type="scientific">Stagnihabitans tardus</name>
    <dbReference type="NCBI Taxonomy" id="2699202"/>
    <lineage>
        <taxon>Bacteria</taxon>
        <taxon>Pseudomonadati</taxon>
        <taxon>Pseudomonadota</taxon>
        <taxon>Alphaproteobacteria</taxon>
        <taxon>Rhodobacterales</taxon>
        <taxon>Paracoccaceae</taxon>
        <taxon>Stagnihabitans</taxon>
    </lineage>
</organism>
<comment type="similarity">
    <text evidence="1">Belongs to the MlaA family.</text>
</comment>
<dbReference type="GO" id="GO:0016020">
    <property type="term" value="C:membrane"/>
    <property type="evidence" value="ECO:0007669"/>
    <property type="project" value="InterPro"/>
</dbReference>
<sequence length="227" mass="24482">MALSACSAPAPSGIDDPYEGFNRKVHGFNTAVDKNVIRPLATGTSKVIPEPVSRGITHFADNISLPGMVLNDVLQLNIGDAAHNTMRFLVNTTVGIGGIFDVATKAGAPERSTDFGETLHVWGMAEGPYTELPLLGPSTARDALGQVVDYALDPLQLIVPSDKSWIATATKAYSKLDKRGRYSETVDSILYDSADGYAQARLLYLQNRRYELGQAAAESDFEDPYAE</sequence>
<evidence type="ECO:0000313" key="3">
    <source>
        <dbReference type="EMBL" id="NBZ88405.1"/>
    </source>
</evidence>
<name>A0AAE4YEG9_9RHOB</name>
<dbReference type="GO" id="GO:0120010">
    <property type="term" value="P:intermembrane phospholipid transfer"/>
    <property type="evidence" value="ECO:0007669"/>
    <property type="project" value="TreeGrafter"/>
</dbReference>
<evidence type="ECO:0000256" key="2">
    <source>
        <dbReference type="ARBA" id="ARBA00022729"/>
    </source>
</evidence>
<dbReference type="PRINTS" id="PR01805">
    <property type="entry name" value="VACJLIPOPROT"/>
</dbReference>
<keyword evidence="4" id="KW-1185">Reference proteome</keyword>
<dbReference type="Proteomes" id="UP001193501">
    <property type="component" value="Unassembled WGS sequence"/>
</dbReference>
<dbReference type="InterPro" id="IPR007428">
    <property type="entry name" value="MlaA"/>
</dbReference>
<dbReference type="EMBL" id="JAABNR010000011">
    <property type="protein sequence ID" value="NBZ88405.1"/>
    <property type="molecule type" value="Genomic_DNA"/>
</dbReference>